<gene>
    <name evidence="1" type="ORF">K1J60_06100</name>
</gene>
<dbReference type="EMBL" id="CP080647">
    <property type="protein sequence ID" value="QYX76136.1"/>
    <property type="molecule type" value="Genomic_DNA"/>
</dbReference>
<evidence type="ECO:0000313" key="1">
    <source>
        <dbReference type="EMBL" id="QYX76136.1"/>
    </source>
</evidence>
<protein>
    <submittedName>
        <fullName evidence="1">Uncharacterized protein</fullName>
    </submittedName>
</protein>
<name>A0ABX8XJU7_9ACTN</name>
<evidence type="ECO:0000313" key="2">
    <source>
        <dbReference type="Proteomes" id="UP000827138"/>
    </source>
</evidence>
<dbReference type="RefSeq" id="WP_220645271.1">
    <property type="nucleotide sequence ID" value="NZ_CP080647.1"/>
</dbReference>
<dbReference type="Proteomes" id="UP000827138">
    <property type="component" value="Chromosome"/>
</dbReference>
<reference evidence="1 2" key="1">
    <citation type="submission" date="2021-08" db="EMBL/GenBank/DDBJ databases">
        <authorList>
            <person name="Ping M."/>
        </authorList>
    </citation>
    <scope>NUCLEOTIDE SEQUENCE [LARGE SCALE GENOMIC DNA]</scope>
    <source>
        <strain evidence="1 2">MG28</strain>
    </source>
</reference>
<sequence length="146" mass="15932">MASTPRPDFARVARLRGAEQGVIDEAARQGLIPADIAHALTSPGAGDQLLFQGFEVVADLDSLSGPSSGFVDVPRHLVDGDLPELVDVADPVQRAVLYRRLLARGTATEQAELINRDVLLRLWPQRLAPHAVVQVWERRFPELTAP</sequence>
<organism evidence="1 2">
    <name type="scientific">Streptomyces akebiae</name>
    <dbReference type="NCBI Taxonomy" id="2865673"/>
    <lineage>
        <taxon>Bacteria</taxon>
        <taxon>Bacillati</taxon>
        <taxon>Actinomycetota</taxon>
        <taxon>Actinomycetes</taxon>
        <taxon>Kitasatosporales</taxon>
        <taxon>Streptomycetaceae</taxon>
        <taxon>Streptomyces</taxon>
    </lineage>
</organism>
<accession>A0ABX8XJU7</accession>
<keyword evidence="2" id="KW-1185">Reference proteome</keyword>
<proteinExistence type="predicted"/>